<proteinExistence type="predicted"/>
<reference evidence="1 2" key="1">
    <citation type="submission" date="2017-10" db="EMBL/GenBank/DDBJ databases">
        <title>Sequencing the genomes of 1000 actinobacteria strains.</title>
        <authorList>
            <person name="Klenk H.-P."/>
        </authorList>
    </citation>
    <scope>NUCLEOTIDE SEQUENCE [LARGE SCALE GENOMIC DNA]</scope>
    <source>
        <strain evidence="1 2">DSM 21801</strain>
    </source>
</reference>
<dbReference type="InterPro" id="IPR038396">
    <property type="entry name" value="SpoIIAA-like_sf"/>
</dbReference>
<dbReference type="RefSeq" id="WP_098467815.1">
    <property type="nucleotide sequence ID" value="NZ_PDJD01000001.1"/>
</dbReference>
<sequence length="122" mass="13103">MLTTIENLPAGTIGFRASGVISAEDYRDVLEPAMEAAHASQEKVNVVYVIGQDVERFSLGAMAQDAKVGATTPAKEFGRIAVVTDTHWISGAVHFFLHFYRCEVQVFAESAEAEAIAWAAAG</sequence>
<evidence type="ECO:0000313" key="1">
    <source>
        <dbReference type="EMBL" id="PFG18557.1"/>
    </source>
</evidence>
<dbReference type="InterPro" id="IPR036513">
    <property type="entry name" value="STAS_dom_sf"/>
</dbReference>
<dbReference type="AlphaFoldDB" id="A0A2A9CVW2"/>
<dbReference type="InterPro" id="IPR021866">
    <property type="entry name" value="SpoIIAA-like"/>
</dbReference>
<dbReference type="Gene3D" id="3.40.50.10600">
    <property type="entry name" value="SpoIIaa-like domains"/>
    <property type="match status" value="1"/>
</dbReference>
<dbReference type="Pfam" id="PF11964">
    <property type="entry name" value="SpoIIAA-like"/>
    <property type="match status" value="1"/>
</dbReference>
<protein>
    <submittedName>
        <fullName evidence="1">SpoIIAA-like protein</fullName>
    </submittedName>
</protein>
<comment type="caution">
    <text evidence="1">The sequence shown here is derived from an EMBL/GenBank/DDBJ whole genome shotgun (WGS) entry which is preliminary data.</text>
</comment>
<keyword evidence="2" id="KW-1185">Reference proteome</keyword>
<dbReference type="Proteomes" id="UP000224915">
    <property type="component" value="Unassembled WGS sequence"/>
</dbReference>
<evidence type="ECO:0000313" key="2">
    <source>
        <dbReference type="Proteomes" id="UP000224915"/>
    </source>
</evidence>
<accession>A0A2A9CVW2</accession>
<dbReference type="SUPFAM" id="SSF52091">
    <property type="entry name" value="SpoIIaa-like"/>
    <property type="match status" value="1"/>
</dbReference>
<dbReference type="EMBL" id="PDJD01000001">
    <property type="protein sequence ID" value="PFG18557.1"/>
    <property type="molecule type" value="Genomic_DNA"/>
</dbReference>
<dbReference type="OrthoDB" id="4729899at2"/>
<organism evidence="1 2">
    <name type="scientific">Serinibacter salmoneus</name>
    <dbReference type="NCBI Taxonomy" id="556530"/>
    <lineage>
        <taxon>Bacteria</taxon>
        <taxon>Bacillati</taxon>
        <taxon>Actinomycetota</taxon>
        <taxon>Actinomycetes</taxon>
        <taxon>Micrococcales</taxon>
        <taxon>Beutenbergiaceae</taxon>
        <taxon>Serinibacter</taxon>
    </lineage>
</organism>
<name>A0A2A9CVW2_9MICO</name>
<gene>
    <name evidence="1" type="ORF">ATL40_0097</name>
</gene>